<gene>
    <name evidence="1" type="ORF">BV25DRAFT_1734637</name>
</gene>
<keyword evidence="2" id="KW-1185">Reference proteome</keyword>
<name>A0ACB8SGI1_9AGAM</name>
<sequence length="73" mass="8679">MSEESINSDENDRRWLENPGTHLKSEIWWQRQAPAIEQSGYTLRPRFRPGWTPSWQGTKKYWSDVEDGQLSKV</sequence>
<reference evidence="1" key="1">
    <citation type="submission" date="2021-03" db="EMBL/GenBank/DDBJ databases">
        <authorList>
            <consortium name="DOE Joint Genome Institute"/>
            <person name="Ahrendt S."/>
            <person name="Looney B.P."/>
            <person name="Miyauchi S."/>
            <person name="Morin E."/>
            <person name="Drula E."/>
            <person name="Courty P.E."/>
            <person name="Chicoki N."/>
            <person name="Fauchery L."/>
            <person name="Kohler A."/>
            <person name="Kuo A."/>
            <person name="Labutti K."/>
            <person name="Pangilinan J."/>
            <person name="Lipzen A."/>
            <person name="Riley R."/>
            <person name="Andreopoulos W."/>
            <person name="He G."/>
            <person name="Johnson J."/>
            <person name="Barry K.W."/>
            <person name="Grigoriev I.V."/>
            <person name="Nagy L."/>
            <person name="Hibbett D."/>
            <person name="Henrissat B."/>
            <person name="Matheny P.B."/>
            <person name="Labbe J."/>
            <person name="Martin F."/>
        </authorList>
    </citation>
    <scope>NUCLEOTIDE SEQUENCE</scope>
    <source>
        <strain evidence="1">HHB10654</strain>
    </source>
</reference>
<dbReference type="EMBL" id="MU277284">
    <property type="protein sequence ID" value="KAI0055639.1"/>
    <property type="molecule type" value="Genomic_DNA"/>
</dbReference>
<comment type="caution">
    <text evidence="1">The sequence shown here is derived from an EMBL/GenBank/DDBJ whole genome shotgun (WGS) entry which is preliminary data.</text>
</comment>
<dbReference type="Proteomes" id="UP000814140">
    <property type="component" value="Unassembled WGS sequence"/>
</dbReference>
<organism evidence="1 2">
    <name type="scientific">Artomyces pyxidatus</name>
    <dbReference type="NCBI Taxonomy" id="48021"/>
    <lineage>
        <taxon>Eukaryota</taxon>
        <taxon>Fungi</taxon>
        <taxon>Dikarya</taxon>
        <taxon>Basidiomycota</taxon>
        <taxon>Agaricomycotina</taxon>
        <taxon>Agaricomycetes</taxon>
        <taxon>Russulales</taxon>
        <taxon>Auriscalpiaceae</taxon>
        <taxon>Artomyces</taxon>
    </lineage>
</organism>
<reference evidence="1" key="2">
    <citation type="journal article" date="2022" name="New Phytol.">
        <title>Evolutionary transition to the ectomycorrhizal habit in the genomes of a hyperdiverse lineage of mushroom-forming fungi.</title>
        <authorList>
            <person name="Looney B."/>
            <person name="Miyauchi S."/>
            <person name="Morin E."/>
            <person name="Drula E."/>
            <person name="Courty P.E."/>
            <person name="Kohler A."/>
            <person name="Kuo A."/>
            <person name="LaButti K."/>
            <person name="Pangilinan J."/>
            <person name="Lipzen A."/>
            <person name="Riley R."/>
            <person name="Andreopoulos W."/>
            <person name="He G."/>
            <person name="Johnson J."/>
            <person name="Nolan M."/>
            <person name="Tritt A."/>
            <person name="Barry K.W."/>
            <person name="Grigoriev I.V."/>
            <person name="Nagy L.G."/>
            <person name="Hibbett D."/>
            <person name="Henrissat B."/>
            <person name="Matheny P.B."/>
            <person name="Labbe J."/>
            <person name="Martin F.M."/>
        </authorList>
    </citation>
    <scope>NUCLEOTIDE SEQUENCE</scope>
    <source>
        <strain evidence="1">HHB10654</strain>
    </source>
</reference>
<accession>A0ACB8SGI1</accession>
<proteinExistence type="predicted"/>
<protein>
    <submittedName>
        <fullName evidence="1">Uncharacterized protein</fullName>
    </submittedName>
</protein>
<evidence type="ECO:0000313" key="2">
    <source>
        <dbReference type="Proteomes" id="UP000814140"/>
    </source>
</evidence>
<evidence type="ECO:0000313" key="1">
    <source>
        <dbReference type="EMBL" id="KAI0055639.1"/>
    </source>
</evidence>